<dbReference type="Proteomes" id="UP000188946">
    <property type="component" value="Unassembled WGS sequence"/>
</dbReference>
<keyword evidence="5" id="KW-1185">Reference proteome</keyword>
<proteinExistence type="predicted"/>
<evidence type="ECO:0000313" key="2">
    <source>
        <dbReference type="EMBL" id="ONK25451.1"/>
    </source>
</evidence>
<feature type="region of interest" description="Disordered" evidence="1">
    <location>
        <begin position="77"/>
        <end position="140"/>
    </location>
</feature>
<gene>
    <name evidence="3" type="ORF">BVE84_08260</name>
    <name evidence="2" type="ORF">BVE86_10270</name>
</gene>
<evidence type="ECO:0000313" key="3">
    <source>
        <dbReference type="EMBL" id="ONK27190.1"/>
    </source>
</evidence>
<name>A0AB36JQV1_9STRE</name>
<protein>
    <submittedName>
        <fullName evidence="2">Uncharacterized protein</fullName>
    </submittedName>
</protein>
<reference evidence="4 5" key="1">
    <citation type="submission" date="2016-12" db="EMBL/GenBank/DDBJ databases">
        <authorList>
            <person name="Gulvik C.A."/>
        </authorList>
    </citation>
    <scope>NUCLEOTIDE SEQUENCE [LARGE SCALE GENOMIC DNA]</scope>
    <source>
        <strain evidence="3 5">12-5202</strain>
        <strain evidence="2 4">12-5291</strain>
    </source>
</reference>
<dbReference type="EMBL" id="MSPT01000029">
    <property type="protein sequence ID" value="ONK25451.1"/>
    <property type="molecule type" value="Genomic_DNA"/>
</dbReference>
<dbReference type="Proteomes" id="UP000188600">
    <property type="component" value="Unassembled WGS sequence"/>
</dbReference>
<feature type="compositionally biased region" description="Polar residues" evidence="1">
    <location>
        <begin position="24"/>
        <end position="43"/>
    </location>
</feature>
<dbReference type="AlphaFoldDB" id="A0AB36JQV1"/>
<evidence type="ECO:0000313" key="4">
    <source>
        <dbReference type="Proteomes" id="UP000188600"/>
    </source>
</evidence>
<comment type="caution">
    <text evidence="2">The sequence shown here is derived from an EMBL/GenBank/DDBJ whole genome shotgun (WGS) entry which is preliminary data.</text>
</comment>
<organism evidence="2 4">
    <name type="scientific">Streptococcus azizii</name>
    <dbReference type="NCBI Taxonomy" id="1579424"/>
    <lineage>
        <taxon>Bacteria</taxon>
        <taxon>Bacillati</taxon>
        <taxon>Bacillota</taxon>
        <taxon>Bacilli</taxon>
        <taxon>Lactobacillales</taxon>
        <taxon>Streptococcaceae</taxon>
        <taxon>Streptococcus</taxon>
    </lineage>
</organism>
<evidence type="ECO:0000313" key="5">
    <source>
        <dbReference type="Proteomes" id="UP000188946"/>
    </source>
</evidence>
<dbReference type="EMBL" id="MSPR01000017">
    <property type="protein sequence ID" value="ONK27190.1"/>
    <property type="molecule type" value="Genomic_DNA"/>
</dbReference>
<evidence type="ECO:0000256" key="1">
    <source>
        <dbReference type="SAM" id="MobiDB-lite"/>
    </source>
</evidence>
<feature type="compositionally biased region" description="Polar residues" evidence="1">
    <location>
        <begin position="125"/>
        <end position="136"/>
    </location>
</feature>
<feature type="region of interest" description="Disordered" evidence="1">
    <location>
        <begin position="1"/>
        <end position="57"/>
    </location>
</feature>
<sequence length="154" mass="16460">MTPVQQLALPGPADKPLALPESAPKQQSVSSASGTIVDSSYSLHSRGYKPQPGERTFEGYLKNNVPIDVEVKLHTDSADFNSNNGMVGGQFKRFGSDSHAGLSPHVHQPQRNVSPTGDIYGGVGSKTSNGSVTSPGSKDVKQLYDYLNNGKYRK</sequence>
<accession>A0AB36JQV1</accession>